<keyword evidence="2" id="KW-0489">Methyltransferase</keyword>
<sequence>MAGPQTHDHPLFARFWKLAAPGAMSGRDRTELLAGLRGEVVEVGAGTGVNFAHYPPEVTRVVAVEPEPHLRVEAEKHAARAAIPVEVVDGTAEELPVADGAFDGAVLSLVLCSVTDQATALAELQRVLRPGGELRFYEHVIAHRERPAALQRWLDSSGIWPHLGAGCHVARDTLGAIERSGFALGEHRRFMSGLGPFALPHIAGVATRR</sequence>
<evidence type="ECO:0000313" key="3">
    <source>
        <dbReference type="Proteomes" id="UP001058860"/>
    </source>
</evidence>
<dbReference type="InterPro" id="IPR052356">
    <property type="entry name" value="Thiol_S-MT"/>
</dbReference>
<dbReference type="Gene3D" id="3.40.50.150">
    <property type="entry name" value="Vaccinia Virus protein VP39"/>
    <property type="match status" value="1"/>
</dbReference>
<dbReference type="SUPFAM" id="SSF53335">
    <property type="entry name" value="S-adenosyl-L-methionine-dependent methyltransferases"/>
    <property type="match status" value="1"/>
</dbReference>
<dbReference type="EMBL" id="CP088295">
    <property type="protein sequence ID" value="UUY03962.1"/>
    <property type="molecule type" value="Genomic_DNA"/>
</dbReference>
<dbReference type="InterPro" id="IPR029063">
    <property type="entry name" value="SAM-dependent_MTases_sf"/>
</dbReference>
<keyword evidence="3" id="KW-1185">Reference proteome</keyword>
<dbReference type="Proteomes" id="UP001058860">
    <property type="component" value="Chromosome"/>
</dbReference>
<accession>A0ABY5PH93</accession>
<evidence type="ECO:0000313" key="2">
    <source>
        <dbReference type="EMBL" id="UUY03962.1"/>
    </source>
</evidence>
<protein>
    <submittedName>
        <fullName evidence="2">Class I SAM-dependent methyltransferase</fullName>
    </submittedName>
</protein>
<name>A0ABY5PH93_9ACTN</name>
<keyword evidence="2" id="KW-0808">Transferase</keyword>
<gene>
    <name evidence="2" type="ORF">LRS13_00070</name>
</gene>
<feature type="domain" description="Methyltransferase type 11" evidence="1">
    <location>
        <begin position="41"/>
        <end position="135"/>
    </location>
</feature>
<proteinExistence type="predicted"/>
<dbReference type="GO" id="GO:0008168">
    <property type="term" value="F:methyltransferase activity"/>
    <property type="evidence" value="ECO:0007669"/>
    <property type="project" value="UniProtKB-KW"/>
</dbReference>
<dbReference type="PANTHER" id="PTHR45036">
    <property type="entry name" value="METHYLTRANSFERASE LIKE 7B"/>
    <property type="match status" value="1"/>
</dbReference>
<dbReference type="CDD" id="cd02440">
    <property type="entry name" value="AdoMet_MTases"/>
    <property type="match status" value="1"/>
</dbReference>
<dbReference type="InterPro" id="IPR013216">
    <property type="entry name" value="Methyltransf_11"/>
</dbReference>
<dbReference type="PANTHER" id="PTHR45036:SF1">
    <property type="entry name" value="METHYLTRANSFERASE LIKE 7A"/>
    <property type="match status" value="1"/>
</dbReference>
<reference evidence="3" key="1">
    <citation type="submission" date="2021-11" db="EMBL/GenBank/DDBJ databases">
        <title>Cultivation dependent microbiological survey of springs from the worlds oldest radium mine currently devoted to the extraction of radon-saturated water.</title>
        <authorList>
            <person name="Kapinusova G."/>
            <person name="Smrhova T."/>
            <person name="Strejcek M."/>
            <person name="Suman J."/>
            <person name="Jani K."/>
            <person name="Pajer P."/>
            <person name="Uhlik O."/>
        </authorList>
    </citation>
    <scope>NUCLEOTIDE SEQUENCE [LARGE SCALE GENOMIC DNA]</scope>
    <source>
        <strain evidence="3">J379</strain>
    </source>
</reference>
<dbReference type="RefSeq" id="WP_353864459.1">
    <property type="nucleotide sequence ID" value="NZ_CP088295.1"/>
</dbReference>
<organism evidence="2 3">
    <name type="scientific">Svornostia abyssi</name>
    <dbReference type="NCBI Taxonomy" id="2898438"/>
    <lineage>
        <taxon>Bacteria</taxon>
        <taxon>Bacillati</taxon>
        <taxon>Actinomycetota</taxon>
        <taxon>Thermoleophilia</taxon>
        <taxon>Solirubrobacterales</taxon>
        <taxon>Baekduiaceae</taxon>
        <taxon>Svornostia</taxon>
    </lineage>
</organism>
<dbReference type="Pfam" id="PF08241">
    <property type="entry name" value="Methyltransf_11"/>
    <property type="match status" value="1"/>
</dbReference>
<evidence type="ECO:0000259" key="1">
    <source>
        <dbReference type="Pfam" id="PF08241"/>
    </source>
</evidence>
<dbReference type="GO" id="GO:0032259">
    <property type="term" value="P:methylation"/>
    <property type="evidence" value="ECO:0007669"/>
    <property type="project" value="UniProtKB-KW"/>
</dbReference>